<dbReference type="PROSITE" id="PS50835">
    <property type="entry name" value="IG_LIKE"/>
    <property type="match status" value="3"/>
</dbReference>
<dbReference type="SMART" id="SM00408">
    <property type="entry name" value="IGc2"/>
    <property type="match status" value="2"/>
</dbReference>
<reference evidence="2" key="3">
    <citation type="submission" date="2025-09" db="UniProtKB">
        <authorList>
            <consortium name="Ensembl"/>
        </authorList>
    </citation>
    <scope>IDENTIFICATION</scope>
</reference>
<dbReference type="AlphaFoldDB" id="A0AAY5EJX2"/>
<dbReference type="SUPFAM" id="SSF48726">
    <property type="entry name" value="Immunoglobulin"/>
    <property type="match status" value="4"/>
</dbReference>
<dbReference type="SMART" id="SM00409">
    <property type="entry name" value="IG"/>
    <property type="match status" value="4"/>
</dbReference>
<proteinExistence type="predicted"/>
<dbReference type="InterPro" id="IPR007110">
    <property type="entry name" value="Ig-like_dom"/>
</dbReference>
<dbReference type="Ensembl" id="ENSEEET00000059654.1">
    <property type="protein sequence ID" value="ENSEEEP00000057223.1"/>
    <property type="gene ID" value="ENSEEEG00000026853.1"/>
</dbReference>
<reference evidence="2 3" key="1">
    <citation type="submission" date="2020-05" db="EMBL/GenBank/DDBJ databases">
        <title>Electrophorus electricus (electric eel) genome, fEleEle1, primary haplotype.</title>
        <authorList>
            <person name="Myers G."/>
            <person name="Meyer A."/>
            <person name="Fedrigo O."/>
            <person name="Formenti G."/>
            <person name="Rhie A."/>
            <person name="Tracey A."/>
            <person name="Sims Y."/>
            <person name="Jarvis E.D."/>
        </authorList>
    </citation>
    <scope>NUCLEOTIDE SEQUENCE [LARGE SCALE GENOMIC DNA]</scope>
</reference>
<protein>
    <recommendedName>
        <fullName evidence="1">Ig-like domain-containing protein</fullName>
    </recommendedName>
</protein>
<feature type="domain" description="Ig-like" evidence="1">
    <location>
        <begin position="218"/>
        <end position="305"/>
    </location>
</feature>
<dbReference type="InterPro" id="IPR036179">
    <property type="entry name" value="Ig-like_dom_sf"/>
</dbReference>
<feature type="domain" description="Ig-like" evidence="1">
    <location>
        <begin position="126"/>
        <end position="217"/>
    </location>
</feature>
<dbReference type="PANTHER" id="PTHR46013:SF4">
    <property type="entry name" value="B-CELL RECEPTOR CD22-RELATED"/>
    <property type="match status" value="1"/>
</dbReference>
<dbReference type="Pfam" id="PF13895">
    <property type="entry name" value="Ig_2"/>
    <property type="match status" value="1"/>
</dbReference>
<dbReference type="InterPro" id="IPR003598">
    <property type="entry name" value="Ig_sub2"/>
</dbReference>
<keyword evidence="3" id="KW-1185">Reference proteome</keyword>
<name>A0AAY5EJX2_ELEEL</name>
<accession>A0AAY5EJX2</accession>
<dbReference type="Proteomes" id="UP000314983">
    <property type="component" value="Chromosome 21"/>
</dbReference>
<evidence type="ECO:0000313" key="3">
    <source>
        <dbReference type="Proteomes" id="UP000314983"/>
    </source>
</evidence>
<evidence type="ECO:0000313" key="2">
    <source>
        <dbReference type="Ensembl" id="ENSEEEP00000057223.1"/>
    </source>
</evidence>
<dbReference type="PANTHER" id="PTHR46013">
    <property type="entry name" value="VASCULAR CELL ADHESION MOLECULE 1"/>
    <property type="match status" value="1"/>
</dbReference>
<organism evidence="2 3">
    <name type="scientific">Electrophorus electricus</name>
    <name type="common">Electric eel</name>
    <name type="synonym">Gymnotus electricus</name>
    <dbReference type="NCBI Taxonomy" id="8005"/>
    <lineage>
        <taxon>Eukaryota</taxon>
        <taxon>Metazoa</taxon>
        <taxon>Chordata</taxon>
        <taxon>Craniata</taxon>
        <taxon>Vertebrata</taxon>
        <taxon>Euteleostomi</taxon>
        <taxon>Actinopterygii</taxon>
        <taxon>Neopterygii</taxon>
        <taxon>Teleostei</taxon>
        <taxon>Ostariophysi</taxon>
        <taxon>Gymnotiformes</taxon>
        <taxon>Gymnotoidei</taxon>
        <taxon>Gymnotidae</taxon>
        <taxon>Electrophorus</taxon>
    </lineage>
</organism>
<dbReference type="InterPro" id="IPR003599">
    <property type="entry name" value="Ig_sub"/>
</dbReference>
<reference evidence="2" key="2">
    <citation type="submission" date="2025-08" db="UniProtKB">
        <authorList>
            <consortium name="Ensembl"/>
        </authorList>
    </citation>
    <scope>IDENTIFICATION</scope>
</reference>
<sequence length="443" mass="48524">FSLSLALCKQLTLKELVVCLFSYDLLSLCVTGVYGKDSCWSVTYVTQSTCALIGSSVDIRGYYTFPDQQPTPQPAWYARLHPQVKELSHADDRVEVFSHRANVNTLRLKHLTESDSAEYLLRFKAPYMIHTDSSAGVSLSVTGLKVNVDSPAVPGSEGQTVTLSCSSTCTLPYNPTYIWYKNRQRVSHCTSVSCSVSAVRDAVSYSCATEGHENLLSPPVCENTRALMVSSGERVEGDSVTLTCSSEENPPVLTYSWFKQRAAADTLLATGQNYSISNISSQHSGLYYCTAHNQLGQHNSTTTLLDVLYPPRVPSVTDRVSGDAVTLLCYSDSNPISNYSWYKKTGSDVILFGNGTNLTIATGTSGCFYCVVQNQFGSSNSSEWSFTSGTVWVEFTALLSTCLMRSYSKTSVTVHTPESLCSDVYSIGSHSTINRVKFTFSRL</sequence>
<dbReference type="Gene3D" id="2.60.40.10">
    <property type="entry name" value="Immunoglobulins"/>
    <property type="match status" value="4"/>
</dbReference>
<dbReference type="GeneTree" id="ENSGT01010000222294"/>
<dbReference type="InterPro" id="IPR013783">
    <property type="entry name" value="Ig-like_fold"/>
</dbReference>
<feature type="domain" description="Ig-like" evidence="1">
    <location>
        <begin position="311"/>
        <end position="387"/>
    </location>
</feature>
<evidence type="ECO:0000259" key="1">
    <source>
        <dbReference type="PROSITE" id="PS50835"/>
    </source>
</evidence>